<organism evidence="2 3">
    <name type="scientific">Parashewanella curva</name>
    <dbReference type="NCBI Taxonomy" id="2338552"/>
    <lineage>
        <taxon>Bacteria</taxon>
        <taxon>Pseudomonadati</taxon>
        <taxon>Pseudomonadota</taxon>
        <taxon>Gammaproteobacteria</taxon>
        <taxon>Alteromonadales</taxon>
        <taxon>Shewanellaceae</taxon>
        <taxon>Parashewanella</taxon>
    </lineage>
</organism>
<evidence type="ECO:0000313" key="3">
    <source>
        <dbReference type="Proteomes" id="UP000281474"/>
    </source>
</evidence>
<evidence type="ECO:0000313" key="2">
    <source>
        <dbReference type="EMBL" id="RLV59642.1"/>
    </source>
</evidence>
<keyword evidence="3" id="KW-1185">Reference proteome</keyword>
<reference evidence="2 3" key="1">
    <citation type="submission" date="2018-09" db="EMBL/GenBank/DDBJ databases">
        <title>Phylogeny of the Shewanellaceae, and recommendation for two new genera, Pseudoshewanella and Parashewanella.</title>
        <authorList>
            <person name="Wang G."/>
        </authorList>
    </citation>
    <scope>NUCLEOTIDE SEQUENCE [LARGE SCALE GENOMIC DNA]</scope>
    <source>
        <strain evidence="2 3">C51</strain>
    </source>
</reference>
<proteinExistence type="predicted"/>
<feature type="transmembrane region" description="Helical" evidence="1">
    <location>
        <begin position="78"/>
        <end position="99"/>
    </location>
</feature>
<accession>A0A3L8PZW5</accession>
<sequence>MALIPCPYCKKQISSLAKQCQHCDAKLTGDNEARLNIAKINQASKLQTHSFIAMTLFVAGVVIWFWGGEPAEGNRMYAGAVCFTFGFIGYLITRVRIILHKRRSV</sequence>
<keyword evidence="1" id="KW-1133">Transmembrane helix</keyword>
<dbReference type="AlphaFoldDB" id="A0A3L8PZW5"/>
<dbReference type="Proteomes" id="UP000281474">
    <property type="component" value="Unassembled WGS sequence"/>
</dbReference>
<evidence type="ECO:0000256" key="1">
    <source>
        <dbReference type="SAM" id="Phobius"/>
    </source>
</evidence>
<dbReference type="RefSeq" id="WP_121839026.1">
    <property type="nucleotide sequence ID" value="NZ_ML014778.1"/>
</dbReference>
<feature type="transmembrane region" description="Helical" evidence="1">
    <location>
        <begin position="48"/>
        <end position="66"/>
    </location>
</feature>
<keyword evidence="1" id="KW-0812">Transmembrane</keyword>
<dbReference type="OrthoDB" id="8685152at2"/>
<dbReference type="EMBL" id="QZEI01000029">
    <property type="protein sequence ID" value="RLV59642.1"/>
    <property type="molecule type" value="Genomic_DNA"/>
</dbReference>
<comment type="caution">
    <text evidence="2">The sequence shown here is derived from an EMBL/GenBank/DDBJ whole genome shotgun (WGS) entry which is preliminary data.</text>
</comment>
<protein>
    <submittedName>
        <fullName evidence="2">Zinc ribbon domain-containing protein</fullName>
    </submittedName>
</protein>
<keyword evidence="1" id="KW-0472">Membrane</keyword>
<gene>
    <name evidence="2" type="ORF">D5018_10830</name>
</gene>
<name>A0A3L8PZW5_9GAMM</name>